<reference evidence="2 3" key="1">
    <citation type="submission" date="2019-03" db="EMBL/GenBank/DDBJ databases">
        <title>Single cell metagenomics reveals metabolic interactions within the superorganism composed of flagellate Streblomastix strix and complex community of Bacteroidetes bacteria on its surface.</title>
        <authorList>
            <person name="Treitli S.C."/>
            <person name="Kolisko M."/>
            <person name="Husnik F."/>
            <person name="Keeling P."/>
            <person name="Hampl V."/>
        </authorList>
    </citation>
    <scope>NUCLEOTIDE SEQUENCE [LARGE SCALE GENOMIC DNA]</scope>
    <source>
        <strain evidence="2">ST1C</strain>
    </source>
</reference>
<dbReference type="EMBL" id="SNRW01031264">
    <property type="protein sequence ID" value="KAA6357536.1"/>
    <property type="molecule type" value="Genomic_DNA"/>
</dbReference>
<feature type="region of interest" description="Disordered" evidence="1">
    <location>
        <begin position="1"/>
        <end position="24"/>
    </location>
</feature>
<gene>
    <name evidence="2" type="ORF">EZS28_046937</name>
</gene>
<organism evidence="2 3">
    <name type="scientific">Streblomastix strix</name>
    <dbReference type="NCBI Taxonomy" id="222440"/>
    <lineage>
        <taxon>Eukaryota</taxon>
        <taxon>Metamonada</taxon>
        <taxon>Preaxostyla</taxon>
        <taxon>Oxymonadida</taxon>
        <taxon>Streblomastigidae</taxon>
        <taxon>Streblomastix</taxon>
    </lineage>
</organism>
<sequence length="279" mass="31547">MRDRNANSSGGDVSNSLRNFRTQTQKTKAINRRVPWIVSGVIRVENPGKYKSEFMNFDKDQKSEVILRLHGDIILTKYIDNKPYLVQPNIHYVYNTEPNTTLPELYPHYYSLIQYNQVSTCLRALEFDYYSLAEFLVDLIYKNPLSYGDLVNVASDFEEAVIDHTTDYGTMTSDKKSKIVILATAILNNAKINANAQKKNIGGAIYDAPLNAVYGIAPTNKGLIKTINTTSVSTRAGESKVAVPVVLKKTGNRNHTLEIKYGWTKSDEIIPYNQDVYLF</sequence>
<protein>
    <submittedName>
        <fullName evidence="2">Uncharacterized protein</fullName>
    </submittedName>
</protein>
<dbReference type="Proteomes" id="UP000324800">
    <property type="component" value="Unassembled WGS sequence"/>
</dbReference>
<name>A0A5J4TG86_9EUKA</name>
<evidence type="ECO:0000313" key="3">
    <source>
        <dbReference type="Proteomes" id="UP000324800"/>
    </source>
</evidence>
<evidence type="ECO:0000256" key="1">
    <source>
        <dbReference type="SAM" id="MobiDB-lite"/>
    </source>
</evidence>
<accession>A0A5J4TG86</accession>
<dbReference type="AlphaFoldDB" id="A0A5J4TG86"/>
<proteinExistence type="predicted"/>
<feature type="non-terminal residue" evidence="2">
    <location>
        <position position="279"/>
    </location>
</feature>
<comment type="caution">
    <text evidence="2">The sequence shown here is derived from an EMBL/GenBank/DDBJ whole genome shotgun (WGS) entry which is preliminary data.</text>
</comment>
<evidence type="ECO:0000313" key="2">
    <source>
        <dbReference type="EMBL" id="KAA6357536.1"/>
    </source>
</evidence>